<dbReference type="EMBL" id="CAXLJM020000062">
    <property type="protein sequence ID" value="CAL8119949.1"/>
    <property type="molecule type" value="Genomic_DNA"/>
</dbReference>
<gene>
    <name evidence="3" type="ORF">ODALV1_LOCUS18786</name>
</gene>
<feature type="region of interest" description="Disordered" evidence="1">
    <location>
        <begin position="183"/>
        <end position="210"/>
    </location>
</feature>
<dbReference type="InterPro" id="IPR008906">
    <property type="entry name" value="HATC_C_dom"/>
</dbReference>
<evidence type="ECO:0000256" key="1">
    <source>
        <dbReference type="SAM" id="MobiDB-lite"/>
    </source>
</evidence>
<protein>
    <recommendedName>
        <fullName evidence="2">HAT C-terminal dimerisation domain-containing protein</fullName>
    </recommendedName>
</protein>
<name>A0ABP1R500_9HEXA</name>
<organism evidence="3 4">
    <name type="scientific">Orchesella dallaii</name>
    <dbReference type="NCBI Taxonomy" id="48710"/>
    <lineage>
        <taxon>Eukaryota</taxon>
        <taxon>Metazoa</taxon>
        <taxon>Ecdysozoa</taxon>
        <taxon>Arthropoda</taxon>
        <taxon>Hexapoda</taxon>
        <taxon>Collembola</taxon>
        <taxon>Entomobryomorpha</taxon>
        <taxon>Entomobryoidea</taxon>
        <taxon>Orchesellidae</taxon>
        <taxon>Orchesellinae</taxon>
        <taxon>Orchesella</taxon>
    </lineage>
</organism>
<evidence type="ECO:0000313" key="4">
    <source>
        <dbReference type="Proteomes" id="UP001642540"/>
    </source>
</evidence>
<accession>A0ABP1R500</accession>
<dbReference type="SUPFAM" id="SSF53098">
    <property type="entry name" value="Ribonuclease H-like"/>
    <property type="match status" value="1"/>
</dbReference>
<reference evidence="3 4" key="1">
    <citation type="submission" date="2024-08" db="EMBL/GenBank/DDBJ databases">
        <authorList>
            <person name="Cucini C."/>
            <person name="Frati F."/>
        </authorList>
    </citation>
    <scope>NUCLEOTIDE SEQUENCE [LARGE SCALE GENOMIC DNA]</scope>
</reference>
<dbReference type="Pfam" id="PF05699">
    <property type="entry name" value="Dimer_Tnp_hAT"/>
    <property type="match status" value="1"/>
</dbReference>
<keyword evidence="4" id="KW-1185">Reference proteome</keyword>
<dbReference type="Proteomes" id="UP001642540">
    <property type="component" value="Unassembled WGS sequence"/>
</dbReference>
<evidence type="ECO:0000259" key="2">
    <source>
        <dbReference type="Pfam" id="PF05699"/>
    </source>
</evidence>
<dbReference type="InterPro" id="IPR012337">
    <property type="entry name" value="RNaseH-like_sf"/>
</dbReference>
<feature type="domain" description="HAT C-terminal dimerisation" evidence="2">
    <location>
        <begin position="27"/>
        <end position="85"/>
    </location>
</feature>
<evidence type="ECO:0000313" key="3">
    <source>
        <dbReference type="EMBL" id="CAL8119949.1"/>
    </source>
</evidence>
<sequence length="254" mass="28308">MTENAVGLHEIRKYKIIRYSQQYSNGLSSFQFWKTFSREMPQLSELAIMTLSIPESSAEVEHSFSLLCGILAAQRTRFTEENVGVHLRMCFNNSSSHTQTDDLHACNVEESRESLSFQLDGGSDNEADIETEDEIQQDYGQRTPSIGKFNVCNQFIILNLTHLCSTICVLVYQSSSSGVIRESSSPSLFSGQPPTPPAISYTSQRGYSTPLNNENLRIQEDFRKFTSSPSPKQYGSGMDITNTGTAKTATLRIG</sequence>
<feature type="compositionally biased region" description="Polar residues" evidence="1">
    <location>
        <begin position="200"/>
        <end position="210"/>
    </location>
</feature>
<proteinExistence type="predicted"/>
<comment type="caution">
    <text evidence="3">The sequence shown here is derived from an EMBL/GenBank/DDBJ whole genome shotgun (WGS) entry which is preliminary data.</text>
</comment>